<feature type="region of interest" description="Disordered" evidence="1">
    <location>
        <begin position="27"/>
        <end position="65"/>
    </location>
</feature>
<dbReference type="Proteomes" id="UP000182409">
    <property type="component" value="Unassembled WGS sequence"/>
</dbReference>
<sequence length="290" mass="29216">MSRNPWKSAVLCCAFLSAVSLSAMAQNATTGGDQQPQPDAQTGAQASAQGRGPGGPRRAGGGVRGTVTAVSGANVTVKDEAGTTWTVITTDNTRIMRSQQVTPISSVQAGDELMAMGMPDAEKHELHAMMVMDVSAADVAKARANMGKTYIVGRVTAIDDTKVTVMRTDKVSQTINLDETTSLHKGGRMNPDAMRAMGVDAGMMGGVGGGMGMGGGRRGGGQGTPGAGAPPPEAGEAITLADVKVGDSVLGIGSIKGGSFVPTDLRVQDRPMGGRRGPGGSGASPAAPPQ</sequence>
<dbReference type="InterPro" id="IPR043724">
    <property type="entry name" value="DUF5666"/>
</dbReference>
<feature type="domain" description="DUF5666" evidence="3">
    <location>
        <begin position="64"/>
        <end position="120"/>
    </location>
</feature>
<gene>
    <name evidence="4" type="ORF">SAMN05443244_1928</name>
</gene>
<feature type="compositionally biased region" description="Polar residues" evidence="1">
    <location>
        <begin position="27"/>
        <end position="42"/>
    </location>
</feature>
<evidence type="ECO:0000313" key="5">
    <source>
        <dbReference type="Proteomes" id="UP000182409"/>
    </source>
</evidence>
<evidence type="ECO:0000259" key="3">
    <source>
        <dbReference type="Pfam" id="PF18914"/>
    </source>
</evidence>
<protein>
    <recommendedName>
        <fullName evidence="3">DUF5666 domain-containing protein</fullName>
    </recommendedName>
</protein>
<evidence type="ECO:0000256" key="2">
    <source>
        <dbReference type="SAM" id="SignalP"/>
    </source>
</evidence>
<feature type="compositionally biased region" description="Gly residues" evidence="1">
    <location>
        <begin position="213"/>
        <end position="226"/>
    </location>
</feature>
<dbReference type="EMBL" id="FNSD01000001">
    <property type="protein sequence ID" value="SEB82126.1"/>
    <property type="molecule type" value="Genomic_DNA"/>
</dbReference>
<evidence type="ECO:0000256" key="1">
    <source>
        <dbReference type="SAM" id="MobiDB-lite"/>
    </source>
</evidence>
<keyword evidence="2" id="KW-0732">Signal</keyword>
<feature type="compositionally biased region" description="Gly residues" evidence="1">
    <location>
        <begin position="51"/>
        <end position="64"/>
    </location>
</feature>
<dbReference type="AlphaFoldDB" id="A0A1H4MGC0"/>
<feature type="region of interest" description="Disordered" evidence="1">
    <location>
        <begin position="213"/>
        <end position="234"/>
    </location>
</feature>
<proteinExistence type="predicted"/>
<dbReference type="Pfam" id="PF18914">
    <property type="entry name" value="DUF5666"/>
    <property type="match status" value="1"/>
</dbReference>
<reference evidence="4 5" key="1">
    <citation type="submission" date="2016-10" db="EMBL/GenBank/DDBJ databases">
        <authorList>
            <person name="de Groot N.N."/>
        </authorList>
    </citation>
    <scope>NUCLEOTIDE SEQUENCE [LARGE SCALE GENOMIC DNA]</scope>
    <source>
        <strain evidence="4 5">AB35.6</strain>
    </source>
</reference>
<feature type="chain" id="PRO_5010234667" description="DUF5666 domain-containing protein" evidence="2">
    <location>
        <begin position="26"/>
        <end position="290"/>
    </location>
</feature>
<name>A0A1H4MGC0_9BACT</name>
<feature type="region of interest" description="Disordered" evidence="1">
    <location>
        <begin position="256"/>
        <end position="290"/>
    </location>
</feature>
<accession>A0A1H4MGC0</accession>
<feature type="signal peptide" evidence="2">
    <location>
        <begin position="1"/>
        <end position="25"/>
    </location>
</feature>
<dbReference type="OrthoDB" id="122063at2"/>
<dbReference type="RefSeq" id="WP_074653625.1">
    <property type="nucleotide sequence ID" value="NZ_FNSD01000001.1"/>
</dbReference>
<evidence type="ECO:0000313" key="4">
    <source>
        <dbReference type="EMBL" id="SEB82126.1"/>
    </source>
</evidence>
<organism evidence="4 5">
    <name type="scientific">Terriglobus roseus</name>
    <dbReference type="NCBI Taxonomy" id="392734"/>
    <lineage>
        <taxon>Bacteria</taxon>
        <taxon>Pseudomonadati</taxon>
        <taxon>Acidobacteriota</taxon>
        <taxon>Terriglobia</taxon>
        <taxon>Terriglobales</taxon>
        <taxon>Acidobacteriaceae</taxon>
        <taxon>Terriglobus</taxon>
    </lineage>
</organism>